<evidence type="ECO:0000313" key="1">
    <source>
        <dbReference type="EMBL" id="ORY95357.1"/>
    </source>
</evidence>
<evidence type="ECO:0000313" key="2">
    <source>
        <dbReference type="Proteomes" id="UP000242180"/>
    </source>
</evidence>
<protein>
    <submittedName>
        <fullName evidence="1">Uncharacterized protein</fullName>
    </submittedName>
</protein>
<sequence length="74" mass="8879">MYSSCLSIRNLYNLLCRYVCANFFDRFIPYCRIRCIASPLKRSLPILLHILQIYVFLLRLWNSSRVAPWSILYS</sequence>
<name>A0A1X2H9L8_SYNRA</name>
<proteinExistence type="predicted"/>
<organism evidence="1 2">
    <name type="scientific">Syncephalastrum racemosum</name>
    <name type="common">Filamentous fungus</name>
    <dbReference type="NCBI Taxonomy" id="13706"/>
    <lineage>
        <taxon>Eukaryota</taxon>
        <taxon>Fungi</taxon>
        <taxon>Fungi incertae sedis</taxon>
        <taxon>Mucoromycota</taxon>
        <taxon>Mucoromycotina</taxon>
        <taxon>Mucoromycetes</taxon>
        <taxon>Mucorales</taxon>
        <taxon>Syncephalastraceae</taxon>
        <taxon>Syncephalastrum</taxon>
    </lineage>
</organism>
<dbReference type="Proteomes" id="UP000242180">
    <property type="component" value="Unassembled WGS sequence"/>
</dbReference>
<reference evidence="1 2" key="1">
    <citation type="submission" date="2016-07" db="EMBL/GenBank/DDBJ databases">
        <title>Pervasive Adenine N6-methylation of Active Genes in Fungi.</title>
        <authorList>
            <consortium name="DOE Joint Genome Institute"/>
            <person name="Mondo S.J."/>
            <person name="Dannebaum R.O."/>
            <person name="Kuo R.C."/>
            <person name="Labutti K."/>
            <person name="Haridas S."/>
            <person name="Kuo A."/>
            <person name="Salamov A."/>
            <person name="Ahrendt S.R."/>
            <person name="Lipzen A."/>
            <person name="Sullivan W."/>
            <person name="Andreopoulos W.B."/>
            <person name="Clum A."/>
            <person name="Lindquist E."/>
            <person name="Daum C."/>
            <person name="Ramamoorthy G.K."/>
            <person name="Gryganskyi A."/>
            <person name="Culley D."/>
            <person name="Magnuson J.K."/>
            <person name="James T.Y."/>
            <person name="O'Malley M.A."/>
            <person name="Stajich J.E."/>
            <person name="Spatafora J.W."/>
            <person name="Visel A."/>
            <person name="Grigoriev I.V."/>
        </authorList>
    </citation>
    <scope>NUCLEOTIDE SEQUENCE [LARGE SCALE GENOMIC DNA]</scope>
    <source>
        <strain evidence="1 2">NRRL 2496</strain>
    </source>
</reference>
<keyword evidence="2" id="KW-1185">Reference proteome</keyword>
<accession>A0A1X2H9L8</accession>
<gene>
    <name evidence="1" type="ORF">BCR43DRAFT_298938</name>
</gene>
<dbReference type="AlphaFoldDB" id="A0A1X2H9L8"/>
<dbReference type="EMBL" id="MCGN01000006">
    <property type="protein sequence ID" value="ORY95357.1"/>
    <property type="molecule type" value="Genomic_DNA"/>
</dbReference>
<comment type="caution">
    <text evidence="1">The sequence shown here is derived from an EMBL/GenBank/DDBJ whole genome shotgun (WGS) entry which is preliminary data.</text>
</comment>
<dbReference type="InParanoid" id="A0A1X2H9L8"/>